<evidence type="ECO:0000259" key="1">
    <source>
        <dbReference type="Pfam" id="PF01712"/>
    </source>
</evidence>
<feature type="domain" description="Deoxynucleoside kinase" evidence="1">
    <location>
        <begin position="71"/>
        <end position="224"/>
    </location>
</feature>
<organism evidence="2 3">
    <name type="scientific">Pomacea canaliculata</name>
    <name type="common">Golden apple snail</name>
    <dbReference type="NCBI Taxonomy" id="400727"/>
    <lineage>
        <taxon>Eukaryota</taxon>
        <taxon>Metazoa</taxon>
        <taxon>Spiralia</taxon>
        <taxon>Lophotrochozoa</taxon>
        <taxon>Mollusca</taxon>
        <taxon>Gastropoda</taxon>
        <taxon>Caenogastropoda</taxon>
        <taxon>Architaenioglossa</taxon>
        <taxon>Ampullarioidea</taxon>
        <taxon>Ampullariidae</taxon>
        <taxon>Pomacea</taxon>
    </lineage>
</organism>
<sequence length="236" mass="27252">MVFGGALYNRSFGVNHQPIILSLNQRHLLKKKKTDMLGKGPCIVSGINGEELSVTVTPDWLKGEKTYKTVAVEGNIGCGKTTFLQYFRSRPRVHILPEPVEKWKSLNGFNCFDMMYKDTNRWCSAFQSYVAFTMLQLHEEEEKHGRIKMIERSVYSARKCFVENLYQKGLMSDLDYTILQKWHEWLSKNANIGVDLIVYLKASPETCYNRIKKRNRSEECDISLVCIAELFLSSSI</sequence>
<keyword evidence="3" id="KW-1185">Reference proteome</keyword>
<comment type="caution">
    <text evidence="2">The sequence shown here is derived from an EMBL/GenBank/DDBJ whole genome shotgun (WGS) entry which is preliminary data.</text>
</comment>
<dbReference type="PANTHER" id="PTHR10513">
    <property type="entry name" value="DEOXYNUCLEOSIDE KINASE"/>
    <property type="match status" value="1"/>
</dbReference>
<dbReference type="GO" id="GO:0019136">
    <property type="term" value="F:deoxynucleoside kinase activity"/>
    <property type="evidence" value="ECO:0007669"/>
    <property type="project" value="TreeGrafter"/>
</dbReference>
<dbReference type="InterPro" id="IPR027417">
    <property type="entry name" value="P-loop_NTPase"/>
</dbReference>
<dbReference type="AlphaFoldDB" id="A0A2T7PPV7"/>
<dbReference type="InterPro" id="IPR031314">
    <property type="entry name" value="DNK_dom"/>
</dbReference>
<name>A0A2T7PPV7_POMCA</name>
<dbReference type="GO" id="GO:0005739">
    <property type="term" value="C:mitochondrion"/>
    <property type="evidence" value="ECO:0007669"/>
    <property type="project" value="TreeGrafter"/>
</dbReference>
<gene>
    <name evidence="2" type="ORF">C0Q70_02422</name>
</gene>
<proteinExistence type="predicted"/>
<dbReference type="Gene3D" id="3.40.50.300">
    <property type="entry name" value="P-loop containing nucleotide triphosphate hydrolases"/>
    <property type="match status" value="1"/>
</dbReference>
<dbReference type="Pfam" id="PF01712">
    <property type="entry name" value="dNK"/>
    <property type="match status" value="1"/>
</dbReference>
<dbReference type="SUPFAM" id="SSF52540">
    <property type="entry name" value="P-loop containing nucleoside triphosphate hydrolases"/>
    <property type="match status" value="1"/>
</dbReference>
<protein>
    <recommendedName>
        <fullName evidence="1">Deoxynucleoside kinase domain-containing protein</fullName>
    </recommendedName>
</protein>
<dbReference type="EMBL" id="PZQS01000002">
    <property type="protein sequence ID" value="PVD35459.1"/>
    <property type="molecule type" value="Genomic_DNA"/>
</dbReference>
<dbReference type="CDD" id="cd01673">
    <property type="entry name" value="dNK"/>
    <property type="match status" value="1"/>
</dbReference>
<accession>A0A2T7PPV7</accession>
<evidence type="ECO:0000313" key="3">
    <source>
        <dbReference type="Proteomes" id="UP000245119"/>
    </source>
</evidence>
<dbReference type="InterPro" id="IPR050566">
    <property type="entry name" value="Deoxyribonucleoside_kinase"/>
</dbReference>
<dbReference type="Proteomes" id="UP000245119">
    <property type="component" value="Linkage Group LG2"/>
</dbReference>
<dbReference type="OrthoDB" id="567086at2759"/>
<dbReference type="PANTHER" id="PTHR10513:SF24">
    <property type="entry name" value="THYMIDINE KINASE 2, MITOCHONDRIAL"/>
    <property type="match status" value="1"/>
</dbReference>
<reference evidence="2 3" key="1">
    <citation type="submission" date="2018-04" db="EMBL/GenBank/DDBJ databases">
        <title>The genome of golden apple snail Pomacea canaliculata provides insight into stress tolerance and invasive adaptation.</title>
        <authorList>
            <person name="Liu C."/>
            <person name="Liu B."/>
            <person name="Ren Y."/>
            <person name="Zhang Y."/>
            <person name="Wang H."/>
            <person name="Li S."/>
            <person name="Jiang F."/>
            <person name="Yin L."/>
            <person name="Zhang G."/>
            <person name="Qian W."/>
            <person name="Fan W."/>
        </authorList>
    </citation>
    <scope>NUCLEOTIDE SEQUENCE [LARGE SCALE GENOMIC DNA]</scope>
    <source>
        <strain evidence="2">SZHN2017</strain>
        <tissue evidence="2">Muscle</tissue>
    </source>
</reference>
<dbReference type="STRING" id="400727.A0A2T7PPV7"/>
<evidence type="ECO:0000313" key="2">
    <source>
        <dbReference type="EMBL" id="PVD35459.1"/>
    </source>
</evidence>